<evidence type="ECO:0000256" key="5">
    <source>
        <dbReference type="ARBA" id="ARBA00022695"/>
    </source>
</evidence>
<dbReference type="SUPFAM" id="SSF47807">
    <property type="entry name" value="5' to 3' exonuclease, C-terminal subdomain"/>
    <property type="match status" value="1"/>
</dbReference>
<keyword evidence="23" id="KW-1185">Reference proteome</keyword>
<dbReference type="InterPro" id="IPR018320">
    <property type="entry name" value="DNA_polymerase_1"/>
</dbReference>
<sequence>MTTSKAKTDDQMFLLIDGHAIVFRAWFAMRDHLITASGQNTTGASGFMTMFLKTIREQNPTHIAVTFDTKAPTFRKELFPEYKAQRQEVDPALHEQIPILKEILEPMGVPVYEYEGFEADDLIGTLSKQATEQGIKTLILTGDADQLQLVDEDTSLLMYTGFGDMRTYDPAGVADKYDGLGPEYVAEIKALEGDSSDNIPGVPGVGKKSARAVLTKLGHFPSLFSQLEEVEKIEGLRGAKRTMNLLEEHRETAATALVLTTIVRDVPVEFDADGSKFGDFDREVVIKKLMEYEMRNVANRLPKAGSDAPSPSSAPDVESAPGWEPNEAPAITADGQMDMMGEGAPVEALVDPEPPKPLGEYEVVTDMTGLNTMIDALRAKGEFAFDTETTGLNSMTSDLVGLSFSIKSEHAWYVAVGHTTDGESVKDQVPFAEGLAALRPIFEDESIKKIAHNANFDMMVLAAAGISVNNLSFDTMIAAALCGRRAIGLKQLALELFQAEMTEIKTLIGVGKKQITMAAVPIDQAGPYAAADADFTWRLYEHFEPEIDEHESRYVNEEIELPLLPVLIEMQRNGMIIDKTALAEMSEQLGADVEQIKQAATAVIGGRELNLASNQQVAALLIDELGAPKTRKTKTGYSMDANALEKISETTGLDDRVYQVADAVLKFRELTKLKSTYVDALPELVNPQTGRVHTSFNQVGSATGRLSSTDPNVQNIPVRTELGRRVRKAFVADAANGWQFLAADYSQIELRILAHLSQEPGLLEAFHKGEDIHAATARAMYDVQDVNADQRRIAKILNFGVIYGLGPVGVARQTDLTRQQGQEFIDLYFGKYPGIRDYIEEVKQSARDNGYAQTITGRRRYLPDINAGHPGHRAAAERVSVNMPIQGTAADVIKLAMINISNEMKTQKMRSKMSIQVHDELIFEIAPGELMEMQMMVTSMMPAAMNLDVPLLVEAKTGPTWGDMDSVD</sequence>
<keyword evidence="9 16" id="KW-0378">Hydrolase</keyword>
<evidence type="ECO:0000259" key="20">
    <source>
        <dbReference type="SMART" id="SM00482"/>
    </source>
</evidence>
<dbReference type="Proteomes" id="UP001219901">
    <property type="component" value="Chromosome"/>
</dbReference>
<dbReference type="PROSITE" id="PS00447">
    <property type="entry name" value="DNA_POLYMERASE_A"/>
    <property type="match status" value="1"/>
</dbReference>
<evidence type="ECO:0000256" key="7">
    <source>
        <dbReference type="ARBA" id="ARBA00022722"/>
    </source>
</evidence>
<dbReference type="InterPro" id="IPR002562">
    <property type="entry name" value="3'-5'_exonuclease_dom"/>
</dbReference>
<protein>
    <recommendedName>
        <fullName evidence="3 15">DNA polymerase I</fullName>
        <ecNumber evidence="2 15">2.7.7.7</ecNumber>
    </recommendedName>
</protein>
<evidence type="ECO:0000256" key="11">
    <source>
        <dbReference type="ARBA" id="ARBA00022932"/>
    </source>
</evidence>
<evidence type="ECO:0000256" key="12">
    <source>
        <dbReference type="ARBA" id="ARBA00023125"/>
    </source>
</evidence>
<dbReference type="SMART" id="SM00482">
    <property type="entry name" value="POLAc"/>
    <property type="match status" value="1"/>
</dbReference>
<dbReference type="CDD" id="cd09859">
    <property type="entry name" value="PIN_53EXO"/>
    <property type="match status" value="1"/>
</dbReference>
<dbReference type="Pfam" id="PF00476">
    <property type="entry name" value="DNA_pol_A"/>
    <property type="match status" value="1"/>
</dbReference>
<dbReference type="AlphaFoldDB" id="A0AAJ5ZBX4"/>
<dbReference type="FunFam" id="1.10.150.20:FF:000002">
    <property type="entry name" value="DNA polymerase I"/>
    <property type="match status" value="1"/>
</dbReference>
<dbReference type="Pfam" id="PF01367">
    <property type="entry name" value="5_3_exonuc"/>
    <property type="match status" value="1"/>
</dbReference>
<evidence type="ECO:0000256" key="17">
    <source>
        <dbReference type="SAM" id="MobiDB-lite"/>
    </source>
</evidence>
<dbReference type="SUPFAM" id="SSF56672">
    <property type="entry name" value="DNA/RNA polymerases"/>
    <property type="match status" value="1"/>
</dbReference>
<dbReference type="GO" id="GO:0008409">
    <property type="term" value="F:5'-3' exonuclease activity"/>
    <property type="evidence" value="ECO:0007669"/>
    <property type="project" value="UniProtKB-UniRule"/>
</dbReference>
<dbReference type="GO" id="GO:0003677">
    <property type="term" value="F:DNA binding"/>
    <property type="evidence" value="ECO:0007669"/>
    <property type="project" value="UniProtKB-UniRule"/>
</dbReference>
<keyword evidence="12 16" id="KW-0238">DNA-binding</keyword>
<dbReference type="Gene3D" id="3.40.50.1010">
    <property type="entry name" value="5'-nuclease"/>
    <property type="match status" value="1"/>
</dbReference>
<dbReference type="Gene3D" id="3.30.420.10">
    <property type="entry name" value="Ribonuclease H-like superfamily/Ribonuclease H"/>
    <property type="match status" value="1"/>
</dbReference>
<evidence type="ECO:0000259" key="19">
    <source>
        <dbReference type="SMART" id="SM00475"/>
    </source>
</evidence>
<dbReference type="SMART" id="SM00475">
    <property type="entry name" value="53EXOc"/>
    <property type="match status" value="1"/>
</dbReference>
<dbReference type="RefSeq" id="WP_342824972.1">
    <property type="nucleotide sequence ID" value="NZ_CP046146.1"/>
</dbReference>
<keyword evidence="5 16" id="KW-0548">Nucleotidyltransferase</keyword>
<dbReference type="Gene3D" id="1.10.150.20">
    <property type="entry name" value="5' to 3' exonuclease, C-terminal subdomain"/>
    <property type="match status" value="2"/>
</dbReference>
<feature type="domain" description="3'-5' exonuclease" evidence="18">
    <location>
        <begin position="361"/>
        <end position="548"/>
    </location>
</feature>
<dbReference type="CDD" id="cd08637">
    <property type="entry name" value="DNA_pol_A_pol_I_C"/>
    <property type="match status" value="1"/>
</dbReference>
<evidence type="ECO:0000256" key="4">
    <source>
        <dbReference type="ARBA" id="ARBA00022679"/>
    </source>
</evidence>
<proteinExistence type="inferred from homology"/>
<reference evidence="22" key="2">
    <citation type="journal article" date="2023" name="Nat. Commun.">
        <title>Cultivation of marine bacteria of the SAR202 clade.</title>
        <authorList>
            <person name="Lim Y."/>
            <person name="Seo J.H."/>
            <person name="Giovannoni S.J."/>
            <person name="Kang I."/>
            <person name="Cho J.C."/>
        </authorList>
    </citation>
    <scope>NUCLEOTIDE SEQUENCE</scope>
    <source>
        <strain evidence="22">JH1073</strain>
    </source>
</reference>
<evidence type="ECO:0000313" key="24">
    <source>
        <dbReference type="Proteomes" id="UP001321249"/>
    </source>
</evidence>
<dbReference type="InterPro" id="IPR020046">
    <property type="entry name" value="5-3_exonucl_a-hlix_arch_N"/>
</dbReference>
<keyword evidence="6 16" id="KW-0235">DNA replication</keyword>
<dbReference type="SUPFAM" id="SSF88723">
    <property type="entry name" value="PIN domain-like"/>
    <property type="match status" value="1"/>
</dbReference>
<evidence type="ECO:0000256" key="8">
    <source>
        <dbReference type="ARBA" id="ARBA00022763"/>
    </source>
</evidence>
<keyword evidence="11 16" id="KW-0239">DNA-directed DNA polymerase</keyword>
<dbReference type="GO" id="GO:0006302">
    <property type="term" value="P:double-strand break repair"/>
    <property type="evidence" value="ECO:0007669"/>
    <property type="project" value="TreeGrafter"/>
</dbReference>
<dbReference type="CDD" id="cd09898">
    <property type="entry name" value="H3TH_53EXO"/>
    <property type="match status" value="1"/>
</dbReference>
<evidence type="ECO:0000256" key="13">
    <source>
        <dbReference type="ARBA" id="ARBA00023204"/>
    </source>
</evidence>
<dbReference type="SMART" id="SM00279">
    <property type="entry name" value="HhH2"/>
    <property type="match status" value="1"/>
</dbReference>
<dbReference type="InterPro" id="IPR029060">
    <property type="entry name" value="PIN-like_dom_sf"/>
</dbReference>
<dbReference type="InterPro" id="IPR036279">
    <property type="entry name" value="5-3_exonuclease_C_sf"/>
</dbReference>
<dbReference type="PANTHER" id="PTHR10133">
    <property type="entry name" value="DNA POLYMERASE I"/>
    <property type="match status" value="1"/>
</dbReference>
<keyword evidence="8 16" id="KW-0227">DNA damage</keyword>
<dbReference type="GO" id="GO:0008408">
    <property type="term" value="F:3'-5' exonuclease activity"/>
    <property type="evidence" value="ECO:0007669"/>
    <property type="project" value="UniProtKB-UniRule"/>
</dbReference>
<dbReference type="InterPro" id="IPR019760">
    <property type="entry name" value="DNA-dir_DNA_pol_A_CS"/>
</dbReference>
<feature type="region of interest" description="Disordered" evidence="17">
    <location>
        <begin position="301"/>
        <end position="330"/>
    </location>
</feature>
<dbReference type="NCBIfam" id="TIGR00593">
    <property type="entry name" value="pola"/>
    <property type="match status" value="1"/>
</dbReference>
<evidence type="ECO:0000256" key="14">
    <source>
        <dbReference type="ARBA" id="ARBA00049244"/>
    </source>
</evidence>
<dbReference type="InterPro" id="IPR012337">
    <property type="entry name" value="RNaseH-like_sf"/>
</dbReference>
<feature type="compositionally biased region" description="Low complexity" evidence="17">
    <location>
        <begin position="302"/>
        <end position="321"/>
    </location>
</feature>
<dbReference type="Pfam" id="PF02739">
    <property type="entry name" value="5_3_exonuc_N"/>
    <property type="match status" value="1"/>
</dbReference>
<accession>A0AAJ5ZBX4</accession>
<evidence type="ECO:0000256" key="6">
    <source>
        <dbReference type="ARBA" id="ARBA00022705"/>
    </source>
</evidence>
<evidence type="ECO:0000313" key="22">
    <source>
        <dbReference type="EMBL" id="WFG38439.1"/>
    </source>
</evidence>
<dbReference type="GO" id="GO:0003887">
    <property type="term" value="F:DNA-directed DNA polymerase activity"/>
    <property type="evidence" value="ECO:0007669"/>
    <property type="project" value="UniProtKB-UniRule"/>
</dbReference>
<reference evidence="23 24" key="1">
    <citation type="submission" date="2019-11" db="EMBL/GenBank/DDBJ databases">
        <authorList>
            <person name="Cho J.-C."/>
        </authorList>
    </citation>
    <scope>NUCLEOTIDE SEQUENCE [LARGE SCALE GENOMIC DNA]</scope>
    <source>
        <strain evidence="22 23">JH1073</strain>
        <strain evidence="21 24">JH702</strain>
    </source>
</reference>
<dbReference type="InterPro" id="IPR002421">
    <property type="entry name" value="5-3_exonuclease"/>
</dbReference>
<comment type="catalytic activity">
    <reaction evidence="14 16">
        <text>DNA(n) + a 2'-deoxyribonucleoside 5'-triphosphate = DNA(n+1) + diphosphate</text>
        <dbReference type="Rhea" id="RHEA:22508"/>
        <dbReference type="Rhea" id="RHEA-COMP:17339"/>
        <dbReference type="Rhea" id="RHEA-COMP:17340"/>
        <dbReference type="ChEBI" id="CHEBI:33019"/>
        <dbReference type="ChEBI" id="CHEBI:61560"/>
        <dbReference type="ChEBI" id="CHEBI:173112"/>
        <dbReference type="EC" id="2.7.7.7"/>
    </reaction>
</comment>
<dbReference type="PANTHER" id="PTHR10133:SF27">
    <property type="entry name" value="DNA POLYMERASE NU"/>
    <property type="match status" value="1"/>
</dbReference>
<dbReference type="Proteomes" id="UP001321249">
    <property type="component" value="Unassembled WGS sequence"/>
</dbReference>
<evidence type="ECO:0000256" key="15">
    <source>
        <dbReference type="NCBIfam" id="TIGR00593"/>
    </source>
</evidence>
<organism evidence="22 23">
    <name type="scientific">Candidatus Lucifugimonas marina</name>
    <dbReference type="NCBI Taxonomy" id="3038979"/>
    <lineage>
        <taxon>Bacteria</taxon>
        <taxon>Bacillati</taxon>
        <taxon>Chloroflexota</taxon>
        <taxon>Dehalococcoidia</taxon>
        <taxon>SAR202 cluster</taxon>
        <taxon>Candidatus Lucifugimonadales</taxon>
        <taxon>Candidatus Lucifugimonadaceae</taxon>
        <taxon>Candidatus Lucifugimonas</taxon>
    </lineage>
</organism>
<dbReference type="EMBL" id="CP046147">
    <property type="protein sequence ID" value="WFG38439.1"/>
    <property type="molecule type" value="Genomic_DNA"/>
</dbReference>
<keyword evidence="10 16" id="KW-0269">Exonuclease</keyword>
<dbReference type="Gene3D" id="1.20.1060.10">
    <property type="entry name" value="Taq DNA Polymerase, Chain T, domain 4"/>
    <property type="match status" value="1"/>
</dbReference>
<dbReference type="Pfam" id="PF01612">
    <property type="entry name" value="DNA_pol_A_exo1"/>
    <property type="match status" value="1"/>
</dbReference>
<dbReference type="InterPro" id="IPR036397">
    <property type="entry name" value="RNaseH_sf"/>
</dbReference>
<keyword evidence="13 16" id="KW-0234">DNA repair</keyword>
<reference evidence="23" key="3">
    <citation type="submission" date="2023-06" db="EMBL/GenBank/DDBJ databases">
        <title>Pangenomics reveal diversification of enzyme families and niche specialization in globally abundant SAR202 bacteria.</title>
        <authorList>
            <person name="Saw J.H.W."/>
        </authorList>
    </citation>
    <scope>NUCLEOTIDE SEQUENCE [LARGE SCALE GENOMIC DNA]</scope>
    <source>
        <strain evidence="23">JH1073</strain>
    </source>
</reference>
<evidence type="ECO:0000256" key="16">
    <source>
        <dbReference type="RuleBase" id="RU004460"/>
    </source>
</evidence>
<gene>
    <name evidence="16 22" type="primary">polA</name>
    <name evidence="21" type="ORF">GKO46_08065</name>
    <name evidence="22" type="ORF">GKO48_02070</name>
</gene>
<dbReference type="SMART" id="SM00474">
    <property type="entry name" value="35EXOc"/>
    <property type="match status" value="1"/>
</dbReference>
<feature type="domain" description="5'-3' exonuclease" evidence="19">
    <location>
        <begin position="10"/>
        <end position="278"/>
    </location>
</feature>
<dbReference type="InterPro" id="IPR002298">
    <property type="entry name" value="DNA_polymerase_A"/>
</dbReference>
<evidence type="ECO:0000256" key="3">
    <source>
        <dbReference type="ARBA" id="ARBA00020311"/>
    </source>
</evidence>
<evidence type="ECO:0000259" key="18">
    <source>
        <dbReference type="SMART" id="SM00474"/>
    </source>
</evidence>
<evidence type="ECO:0000256" key="10">
    <source>
        <dbReference type="ARBA" id="ARBA00022839"/>
    </source>
</evidence>
<keyword evidence="7" id="KW-0540">Nuclease</keyword>
<evidence type="ECO:0000256" key="9">
    <source>
        <dbReference type="ARBA" id="ARBA00022801"/>
    </source>
</evidence>
<dbReference type="EMBL" id="WMBE01000002">
    <property type="protein sequence ID" value="MDG0867026.1"/>
    <property type="molecule type" value="Genomic_DNA"/>
</dbReference>
<dbReference type="CDD" id="cd06139">
    <property type="entry name" value="DNA_polA_I_Ecoli_like_exo"/>
    <property type="match status" value="1"/>
</dbReference>
<dbReference type="EC" id="2.7.7.7" evidence="2 15"/>
<dbReference type="SUPFAM" id="SSF53098">
    <property type="entry name" value="Ribonuclease H-like"/>
    <property type="match status" value="1"/>
</dbReference>
<comment type="similarity">
    <text evidence="1 16">Belongs to the DNA polymerase type-A family.</text>
</comment>
<dbReference type="GO" id="GO:0006261">
    <property type="term" value="P:DNA-templated DNA replication"/>
    <property type="evidence" value="ECO:0007669"/>
    <property type="project" value="UniProtKB-UniRule"/>
</dbReference>
<feature type="domain" description="DNA-directed DNA polymerase family A palm" evidence="20">
    <location>
        <begin position="723"/>
        <end position="929"/>
    </location>
</feature>
<keyword evidence="4 16" id="KW-0808">Transferase</keyword>
<comment type="function">
    <text evidence="16">In addition to polymerase activity, this DNA polymerase exhibits 3'-5' and 5'-3' exonuclease activity.</text>
</comment>
<dbReference type="NCBIfam" id="NF004397">
    <property type="entry name" value="PRK05755.1"/>
    <property type="match status" value="1"/>
</dbReference>
<dbReference type="Gene3D" id="3.30.70.370">
    <property type="match status" value="1"/>
</dbReference>
<dbReference type="InterPro" id="IPR020045">
    <property type="entry name" value="DNA_polI_H3TH"/>
</dbReference>
<dbReference type="InterPro" id="IPR043502">
    <property type="entry name" value="DNA/RNA_pol_sf"/>
</dbReference>
<evidence type="ECO:0000313" key="21">
    <source>
        <dbReference type="EMBL" id="MDG0867026.1"/>
    </source>
</evidence>
<dbReference type="InterPro" id="IPR008918">
    <property type="entry name" value="HhH2"/>
</dbReference>
<evidence type="ECO:0000256" key="1">
    <source>
        <dbReference type="ARBA" id="ARBA00007705"/>
    </source>
</evidence>
<dbReference type="PRINTS" id="PR00868">
    <property type="entry name" value="DNAPOLI"/>
</dbReference>
<evidence type="ECO:0000313" key="23">
    <source>
        <dbReference type="Proteomes" id="UP001219901"/>
    </source>
</evidence>
<name>A0AAJ5ZBX4_9CHLR</name>
<dbReference type="InterPro" id="IPR001098">
    <property type="entry name" value="DNA-dir_DNA_pol_A_palm_dom"/>
</dbReference>
<evidence type="ECO:0000256" key="2">
    <source>
        <dbReference type="ARBA" id="ARBA00012417"/>
    </source>
</evidence>